<protein>
    <submittedName>
        <fullName evidence="3">Class A beta-lactamase-related serine hydrolase</fullName>
    </submittedName>
</protein>
<evidence type="ECO:0000313" key="4">
    <source>
        <dbReference type="Proteomes" id="UP000262917"/>
    </source>
</evidence>
<dbReference type="Pfam" id="PF00144">
    <property type="entry name" value="Beta-lactamase"/>
    <property type="match status" value="1"/>
</dbReference>
<dbReference type="InterPro" id="IPR050491">
    <property type="entry name" value="AmpC-like"/>
</dbReference>
<dbReference type="InterPro" id="IPR012338">
    <property type="entry name" value="Beta-lactam/transpept-like"/>
</dbReference>
<dbReference type="PANTHER" id="PTHR46825:SF15">
    <property type="entry name" value="BETA-LACTAMASE-RELATED DOMAIN-CONTAINING PROTEIN"/>
    <property type="match status" value="1"/>
</dbReference>
<keyword evidence="3" id="KW-0378">Hydrolase</keyword>
<evidence type="ECO:0000256" key="1">
    <source>
        <dbReference type="SAM" id="SignalP"/>
    </source>
</evidence>
<proteinExistence type="predicted"/>
<organism evidence="3 4">
    <name type="scientific">Cognatiluteimonas weifangensis</name>
    <dbReference type="NCBI Taxonomy" id="2303539"/>
    <lineage>
        <taxon>Bacteria</taxon>
        <taxon>Pseudomonadati</taxon>
        <taxon>Pseudomonadota</taxon>
        <taxon>Gammaproteobacteria</taxon>
        <taxon>Lysobacterales</taxon>
        <taxon>Lysobacteraceae</taxon>
        <taxon>Cognatiluteimonas</taxon>
    </lineage>
</organism>
<reference evidence="3 4" key="1">
    <citation type="submission" date="2018-08" db="EMBL/GenBank/DDBJ databases">
        <title>Lysobacter weifangensis sp. nov., a new member of the family 'Xanthomonadaceae', isolated from soil in a farmland.</title>
        <authorList>
            <person name="Zhao H."/>
        </authorList>
    </citation>
    <scope>NUCLEOTIDE SEQUENCE [LARGE SCALE GENOMIC DNA]</scope>
    <source>
        <strain evidence="3 4">WF-2</strain>
    </source>
</reference>
<feature type="chain" id="PRO_5016877348" evidence="1">
    <location>
        <begin position="25"/>
        <end position="509"/>
    </location>
</feature>
<dbReference type="EMBL" id="QVPD01000005">
    <property type="protein sequence ID" value="RFP60843.1"/>
    <property type="molecule type" value="Genomic_DNA"/>
</dbReference>
<dbReference type="GO" id="GO:0016787">
    <property type="term" value="F:hydrolase activity"/>
    <property type="evidence" value="ECO:0007669"/>
    <property type="project" value="UniProtKB-KW"/>
</dbReference>
<accession>A0A372DMN7</accession>
<dbReference type="Proteomes" id="UP000262917">
    <property type="component" value="Unassembled WGS sequence"/>
</dbReference>
<sequence>MSVHTLCAMLAGLLAGCAMFPLSAAVPPRNAVDPAITAPIAKALDAVQRMPGSYPTVAAVVVQGDAPPWFHVRGPVRPGDAAPADARTLFYIASQTKSFMGLLGAVLDRRGVLPLDTTLAAVWPSLRLPAPADPRRITLADLLSHEEGLTTHTLNFVTAYVRDIPAADYPRWLESEVQVRDPGFRYANIGDLIYGAALEAHTGRNWHDWLNEAVLAPLQLQNEVTSRPSQVVPARIVSNYQWDGHAWHPVAPKSDALMHAAGGLFASANGMARWMQANLGLSDAGDALQPGDFARAQEPVADARLSDGQIDCSGYSLGWYTCTYKGQHALMHGGAYVGTVSMTVLVPSARAGLSLVVNSDSAMEGFELEVMKAFIGLATGGEGEGARLDAAVSAFPARLAALVTKRKKALVESRADAAGAGSTWQPDAAALQACTGRFHDDLFGTLWVRSGAEGLTADIGARHLVLEPVRPGLFAAADGTLDVPEPMTCQPEAGVLEWRGRRFRSQAGR</sequence>
<dbReference type="AlphaFoldDB" id="A0A372DMN7"/>
<dbReference type="SUPFAM" id="SSF56601">
    <property type="entry name" value="beta-lactamase/transpeptidase-like"/>
    <property type="match status" value="1"/>
</dbReference>
<feature type="signal peptide" evidence="1">
    <location>
        <begin position="1"/>
        <end position="24"/>
    </location>
</feature>
<name>A0A372DMN7_9GAMM</name>
<evidence type="ECO:0000259" key="2">
    <source>
        <dbReference type="Pfam" id="PF00144"/>
    </source>
</evidence>
<evidence type="ECO:0000313" key="3">
    <source>
        <dbReference type="EMBL" id="RFP60843.1"/>
    </source>
</evidence>
<dbReference type="InterPro" id="IPR001466">
    <property type="entry name" value="Beta-lactam-related"/>
</dbReference>
<dbReference type="PANTHER" id="PTHR46825">
    <property type="entry name" value="D-ALANYL-D-ALANINE-CARBOXYPEPTIDASE/ENDOPEPTIDASE AMPH"/>
    <property type="match status" value="1"/>
</dbReference>
<gene>
    <name evidence="3" type="ORF">D0Y53_06810</name>
</gene>
<dbReference type="Gene3D" id="3.40.710.10">
    <property type="entry name" value="DD-peptidase/beta-lactamase superfamily"/>
    <property type="match status" value="1"/>
</dbReference>
<keyword evidence="4" id="KW-1185">Reference proteome</keyword>
<comment type="caution">
    <text evidence="3">The sequence shown here is derived from an EMBL/GenBank/DDBJ whole genome shotgun (WGS) entry which is preliminary data.</text>
</comment>
<keyword evidence="1" id="KW-0732">Signal</keyword>
<feature type="domain" description="Beta-lactamase-related" evidence="2">
    <location>
        <begin position="52"/>
        <end position="363"/>
    </location>
</feature>